<gene>
    <name evidence="1" type="ORF">BJ138DRAFT_401033</name>
</gene>
<dbReference type="EMBL" id="MU267614">
    <property type="protein sequence ID" value="KAH7914412.1"/>
    <property type="molecule type" value="Genomic_DNA"/>
</dbReference>
<accession>A0ACB8AMD4</accession>
<evidence type="ECO:0000313" key="2">
    <source>
        <dbReference type="Proteomes" id="UP000790377"/>
    </source>
</evidence>
<proteinExistence type="predicted"/>
<comment type="caution">
    <text evidence="1">The sequence shown here is derived from an EMBL/GenBank/DDBJ whole genome shotgun (WGS) entry which is preliminary data.</text>
</comment>
<dbReference type="Proteomes" id="UP000790377">
    <property type="component" value="Unassembled WGS sequence"/>
</dbReference>
<evidence type="ECO:0000313" key="1">
    <source>
        <dbReference type="EMBL" id="KAH7914412.1"/>
    </source>
</evidence>
<sequence length="265" mass="29774">MDAPVGTVGINISSIFDGMYFGFVLATLLSGVTIVQGWNYVNNFKDLWLTRIPVGILILLISNFGNLAQLSLMTKSLNFEIVITVALVFLVQVFFASHIYQLDKKSTEKNKILFGIRGSFSTIAGIITSIALTYLLANAKRKVTLQRSDKLAQKILKFIVGRGLLVSVAQILFLAIYLTHPHKLYWVPLHFMSSKVYVITMMTILNERKTARSIEEESGSASSIVFNHPVPMDPPNRLVSQRTLELAQFSEVCYVFKRVIYVNFV</sequence>
<keyword evidence="2" id="KW-1185">Reference proteome</keyword>
<name>A0ACB8AMD4_9AGAM</name>
<organism evidence="1 2">
    <name type="scientific">Hygrophoropsis aurantiaca</name>
    <dbReference type="NCBI Taxonomy" id="72124"/>
    <lineage>
        <taxon>Eukaryota</taxon>
        <taxon>Fungi</taxon>
        <taxon>Dikarya</taxon>
        <taxon>Basidiomycota</taxon>
        <taxon>Agaricomycotina</taxon>
        <taxon>Agaricomycetes</taxon>
        <taxon>Agaricomycetidae</taxon>
        <taxon>Boletales</taxon>
        <taxon>Coniophorineae</taxon>
        <taxon>Hygrophoropsidaceae</taxon>
        <taxon>Hygrophoropsis</taxon>
    </lineage>
</organism>
<protein>
    <submittedName>
        <fullName evidence="1">Uncharacterized protein</fullName>
    </submittedName>
</protein>
<reference evidence="1" key="1">
    <citation type="journal article" date="2021" name="New Phytol.">
        <title>Evolutionary innovations through gain and loss of genes in the ectomycorrhizal Boletales.</title>
        <authorList>
            <person name="Wu G."/>
            <person name="Miyauchi S."/>
            <person name="Morin E."/>
            <person name="Kuo A."/>
            <person name="Drula E."/>
            <person name="Varga T."/>
            <person name="Kohler A."/>
            <person name="Feng B."/>
            <person name="Cao Y."/>
            <person name="Lipzen A."/>
            <person name="Daum C."/>
            <person name="Hundley H."/>
            <person name="Pangilinan J."/>
            <person name="Johnson J."/>
            <person name="Barry K."/>
            <person name="LaButti K."/>
            <person name="Ng V."/>
            <person name="Ahrendt S."/>
            <person name="Min B."/>
            <person name="Choi I.G."/>
            <person name="Park H."/>
            <person name="Plett J.M."/>
            <person name="Magnuson J."/>
            <person name="Spatafora J.W."/>
            <person name="Nagy L.G."/>
            <person name="Henrissat B."/>
            <person name="Grigoriev I.V."/>
            <person name="Yang Z.L."/>
            <person name="Xu J."/>
            <person name="Martin F.M."/>
        </authorList>
    </citation>
    <scope>NUCLEOTIDE SEQUENCE</scope>
    <source>
        <strain evidence="1">ATCC 28755</strain>
    </source>
</reference>